<dbReference type="PANTHER" id="PTHR43581">
    <property type="entry name" value="ATP/GTP PHOSPHATASE"/>
    <property type="match status" value="1"/>
</dbReference>
<dbReference type="AlphaFoldDB" id="A0A1T5A245"/>
<dbReference type="InterPro" id="IPR051396">
    <property type="entry name" value="Bact_Antivir_Def_Nuclease"/>
</dbReference>
<evidence type="ECO:0000313" key="3">
    <source>
        <dbReference type="Proteomes" id="UP000243406"/>
    </source>
</evidence>
<organism evidence="2 3">
    <name type="scientific">Acetoanaerobium noterae</name>
    <dbReference type="NCBI Taxonomy" id="745369"/>
    <lineage>
        <taxon>Bacteria</taxon>
        <taxon>Bacillati</taxon>
        <taxon>Bacillota</taxon>
        <taxon>Clostridia</taxon>
        <taxon>Peptostreptococcales</taxon>
        <taxon>Filifactoraceae</taxon>
        <taxon>Acetoanaerobium</taxon>
    </lineage>
</organism>
<gene>
    <name evidence="2" type="ORF">SAMN02745120_0641</name>
</gene>
<dbReference type="EMBL" id="FUYN01000001">
    <property type="protein sequence ID" value="SKB28703.1"/>
    <property type="molecule type" value="Genomic_DNA"/>
</dbReference>
<dbReference type="PANTHER" id="PTHR43581:SF4">
    <property type="entry name" value="ATP_GTP PHOSPHATASE"/>
    <property type="match status" value="1"/>
</dbReference>
<reference evidence="3" key="1">
    <citation type="submission" date="2017-02" db="EMBL/GenBank/DDBJ databases">
        <authorList>
            <person name="Varghese N."/>
            <person name="Submissions S."/>
        </authorList>
    </citation>
    <scope>NUCLEOTIDE SEQUENCE [LARGE SCALE GENOMIC DNA]</scope>
    <source>
        <strain evidence="3">ATCC 35199</strain>
    </source>
</reference>
<dbReference type="Gene3D" id="3.40.50.300">
    <property type="entry name" value="P-loop containing nucleotide triphosphate hydrolases"/>
    <property type="match status" value="2"/>
</dbReference>
<accession>A0A1T5A245</accession>
<proteinExistence type="predicted"/>
<evidence type="ECO:0000259" key="1">
    <source>
        <dbReference type="Pfam" id="PF13175"/>
    </source>
</evidence>
<dbReference type="Pfam" id="PF13175">
    <property type="entry name" value="AAA_15"/>
    <property type="match status" value="2"/>
</dbReference>
<dbReference type="Proteomes" id="UP000243406">
    <property type="component" value="Unassembled WGS sequence"/>
</dbReference>
<dbReference type="InterPro" id="IPR027417">
    <property type="entry name" value="P-loop_NTPase"/>
</dbReference>
<protein>
    <submittedName>
        <fullName evidence="2">ATPase/GTPase, AAA15 family</fullName>
    </submittedName>
</protein>
<keyword evidence="3" id="KW-1185">Reference proteome</keyword>
<sequence>MDKNNIQDNKDIKFKKINSIKISNFRSLKNKEITLGNNLTVISGKNGTMKSTLLGLIAHPFSSPSDAKDIFGKQLKTTLKEVFNLSLEKDNKQYIYYLNAKDIDGNDFETPIRVYPSSDNTRHRITVGKSNEKGLGNFSLNTSYLNFKRLYPIVDTNSKPLQEILTEEYKKFIDRGYYKILQKQTFNNPVLVEDKSIKTTFGPTETYYDYASISSGEDNLGHILSKLFAFEKNSLGKDCLNGILCIDEIEAGLHPIAQKKLIEYLYTWSAKNKVQVVLTSHSLYLIQCIIEMQKKKNCDDIVLNIISTQFVDDNNYNIILNPTYSDAYKELTFRDSEENNILFKPVIIMEDKLAITYLKRIIKTRDIINKVDFLTGLTSNETNDGMSYKNIFLLIDNGKKLFTDTIFVLDPDVNIDKYKDNLNVLKLPSIEDLCIEKAIVFFIYSLKGSDHFFVKYNKERDSFISDFSDYNIQSFTIVDLQKSPAKNYKKWAASDKNFDTYITFFINRHSRDENFVNFRTNFVKSLNNLYEKKSLPLIQYKAGQE</sequence>
<dbReference type="CDD" id="cd00267">
    <property type="entry name" value="ABC_ATPase"/>
    <property type="match status" value="1"/>
</dbReference>
<dbReference type="SUPFAM" id="SSF52540">
    <property type="entry name" value="P-loop containing nucleoside triphosphate hydrolases"/>
    <property type="match status" value="1"/>
</dbReference>
<evidence type="ECO:0000313" key="2">
    <source>
        <dbReference type="EMBL" id="SKB28703.1"/>
    </source>
</evidence>
<dbReference type="RefSeq" id="WP_079588597.1">
    <property type="nucleotide sequence ID" value="NZ_FUYN01000001.1"/>
</dbReference>
<feature type="domain" description="Endonuclease GajA/Old nuclease/RecF-like AAA" evidence="1">
    <location>
        <begin position="16"/>
        <end position="92"/>
    </location>
</feature>
<feature type="domain" description="Endonuclease GajA/Old nuclease/RecF-like AAA" evidence="1">
    <location>
        <begin position="160"/>
        <end position="286"/>
    </location>
</feature>
<name>A0A1T5A245_9FIRM</name>
<dbReference type="InterPro" id="IPR041685">
    <property type="entry name" value="AAA_GajA/Old/RecF-like"/>
</dbReference>
<dbReference type="OrthoDB" id="9809324at2"/>